<reference evidence="9 10" key="1">
    <citation type="submission" date="2019-06" db="EMBL/GenBank/DDBJ databases">
        <title>Discovery of a novel chromosome fission-fusion reversal in muntjac.</title>
        <authorList>
            <person name="Mudd A.B."/>
            <person name="Bredeson J.V."/>
            <person name="Baum R."/>
            <person name="Hockemeyer D."/>
            <person name="Rokhsar D.S."/>
        </authorList>
    </citation>
    <scope>NUCLEOTIDE SEQUENCE [LARGE SCALE GENOMIC DNA]</scope>
    <source>
        <strain evidence="9">UCam_UCB_Mr</strain>
        <tissue evidence="9">Fibroblast cell line</tissue>
    </source>
</reference>
<name>A0A5N3VZE9_MUNRE</name>
<feature type="binding site" evidence="6">
    <location>
        <position position="221"/>
    </location>
    <ligand>
        <name>Zn(2+)</name>
        <dbReference type="ChEBI" id="CHEBI:29105"/>
    </ligand>
</feature>
<dbReference type="Gene3D" id="1.20.1250.10">
    <property type="match status" value="1"/>
</dbReference>
<dbReference type="InterPro" id="IPR018116">
    <property type="entry name" value="Somatotropin_CS"/>
</dbReference>
<accession>A0A5N3VZE9</accession>
<evidence type="ECO:0000256" key="5">
    <source>
        <dbReference type="ARBA" id="ARBA00023157"/>
    </source>
</evidence>
<keyword evidence="3" id="KW-0964">Secreted</keyword>
<dbReference type="InterPro" id="IPR009079">
    <property type="entry name" value="4_helix_cytokine-like_core"/>
</dbReference>
<gene>
    <name evidence="9" type="ORF">FD755_022226</name>
</gene>
<dbReference type="Pfam" id="PF00103">
    <property type="entry name" value="Hormone_1"/>
    <property type="match status" value="1"/>
</dbReference>
<dbReference type="GO" id="GO:0031667">
    <property type="term" value="P:response to nutrient levels"/>
    <property type="evidence" value="ECO:0007669"/>
    <property type="project" value="TreeGrafter"/>
</dbReference>
<dbReference type="PROSITE" id="PS00338">
    <property type="entry name" value="SOMATOTROPIN_2"/>
    <property type="match status" value="1"/>
</dbReference>
<dbReference type="EMBL" id="VCEB01000022">
    <property type="protein sequence ID" value="KAB0354767.1"/>
    <property type="molecule type" value="Genomic_DNA"/>
</dbReference>
<evidence type="ECO:0000313" key="10">
    <source>
        <dbReference type="Proteomes" id="UP000326062"/>
    </source>
</evidence>
<evidence type="ECO:0000256" key="6">
    <source>
        <dbReference type="PIRSR" id="PIRSR601400-1"/>
    </source>
</evidence>
<dbReference type="Proteomes" id="UP000326062">
    <property type="component" value="Chromosome 22"/>
</dbReference>
<evidence type="ECO:0008006" key="11">
    <source>
        <dbReference type="Google" id="ProtNLM"/>
    </source>
</evidence>
<dbReference type="PANTHER" id="PTHR11417:SF5">
    <property type="entry name" value="PROLACTIN"/>
    <property type="match status" value="1"/>
</dbReference>
<evidence type="ECO:0000313" key="9">
    <source>
        <dbReference type="EMBL" id="KAB0354767.1"/>
    </source>
</evidence>
<feature type="signal peptide" evidence="8">
    <location>
        <begin position="1"/>
        <end position="35"/>
    </location>
</feature>
<evidence type="ECO:0000256" key="2">
    <source>
        <dbReference type="ARBA" id="ARBA00008474"/>
    </source>
</evidence>
<dbReference type="PANTHER" id="PTHR11417">
    <property type="entry name" value="SOMATOTROPIN,PROLACTIN"/>
    <property type="match status" value="1"/>
</dbReference>
<keyword evidence="6" id="KW-0479">Metal-binding</keyword>
<keyword evidence="4 7" id="KW-0372">Hormone</keyword>
<dbReference type="PRINTS" id="PR00836">
    <property type="entry name" value="SOMATOTROPIN"/>
</dbReference>
<dbReference type="InterPro" id="IPR001400">
    <property type="entry name" value="Somatotropin/Prolactin"/>
</dbReference>
<proteinExistence type="inferred from homology"/>
<protein>
    <recommendedName>
        <fullName evidence="11">Placental prolactin-related protein 4</fullName>
    </recommendedName>
</protein>
<organism evidence="9 10">
    <name type="scientific">Muntiacus reevesi</name>
    <name type="common">Reeves' muntjac</name>
    <name type="synonym">Cervus reevesi</name>
    <dbReference type="NCBI Taxonomy" id="9886"/>
    <lineage>
        <taxon>Eukaryota</taxon>
        <taxon>Metazoa</taxon>
        <taxon>Chordata</taxon>
        <taxon>Craniata</taxon>
        <taxon>Vertebrata</taxon>
        <taxon>Euteleostomi</taxon>
        <taxon>Mammalia</taxon>
        <taxon>Eutheria</taxon>
        <taxon>Laurasiatheria</taxon>
        <taxon>Artiodactyla</taxon>
        <taxon>Ruminantia</taxon>
        <taxon>Pecora</taxon>
        <taxon>Cervidae</taxon>
        <taxon>Muntiacinae</taxon>
        <taxon>Muntiacus</taxon>
    </lineage>
</organism>
<dbReference type="GO" id="GO:0008284">
    <property type="term" value="P:positive regulation of cell population proliferation"/>
    <property type="evidence" value="ECO:0007669"/>
    <property type="project" value="TreeGrafter"/>
</dbReference>
<dbReference type="GO" id="GO:0046427">
    <property type="term" value="P:positive regulation of receptor signaling pathway via JAK-STAT"/>
    <property type="evidence" value="ECO:0007669"/>
    <property type="project" value="TreeGrafter"/>
</dbReference>
<evidence type="ECO:0000256" key="8">
    <source>
        <dbReference type="SAM" id="SignalP"/>
    </source>
</evidence>
<dbReference type="AlphaFoldDB" id="A0A5N3VZE9"/>
<dbReference type="GO" id="GO:0005148">
    <property type="term" value="F:prolactin receptor binding"/>
    <property type="evidence" value="ECO:0007669"/>
    <property type="project" value="TreeGrafter"/>
</dbReference>
<comment type="caution">
    <text evidence="9">The sequence shown here is derived from an EMBL/GenBank/DDBJ whole genome shotgun (WGS) entry which is preliminary data.</text>
</comment>
<evidence type="ECO:0000256" key="1">
    <source>
        <dbReference type="ARBA" id="ARBA00004613"/>
    </source>
</evidence>
<comment type="similarity">
    <text evidence="2 7">Belongs to the somatotropin/prolactin family.</text>
</comment>
<dbReference type="GO" id="GO:0005179">
    <property type="term" value="F:hormone activity"/>
    <property type="evidence" value="ECO:0007669"/>
    <property type="project" value="UniProtKB-KW"/>
</dbReference>
<feature type="chain" id="PRO_5024302153" description="Placental prolactin-related protein 4" evidence="8">
    <location>
        <begin position="36"/>
        <end position="236"/>
    </location>
</feature>
<dbReference type="GO" id="GO:0046872">
    <property type="term" value="F:metal ion binding"/>
    <property type="evidence" value="ECO:0007669"/>
    <property type="project" value="UniProtKB-KW"/>
</dbReference>
<keyword evidence="6" id="KW-0862">Zinc</keyword>
<dbReference type="GO" id="GO:0005615">
    <property type="term" value="C:extracellular space"/>
    <property type="evidence" value="ECO:0007669"/>
    <property type="project" value="TreeGrafter"/>
</dbReference>
<keyword evidence="10" id="KW-1185">Reference proteome</keyword>
<dbReference type="GO" id="GO:0030879">
    <property type="term" value="P:mammary gland development"/>
    <property type="evidence" value="ECO:0007669"/>
    <property type="project" value="TreeGrafter"/>
</dbReference>
<dbReference type="GO" id="GO:0007565">
    <property type="term" value="P:female pregnancy"/>
    <property type="evidence" value="ECO:0007669"/>
    <property type="project" value="TreeGrafter"/>
</dbReference>
<comment type="subcellular location">
    <subcellularLocation>
        <location evidence="1 7">Secreted</location>
    </subcellularLocation>
</comment>
<dbReference type="CDD" id="cd10288">
    <property type="entry name" value="prolactin_like"/>
    <property type="match status" value="1"/>
</dbReference>
<dbReference type="GO" id="GO:1903489">
    <property type="term" value="P:positive regulation of lactation"/>
    <property type="evidence" value="ECO:0007669"/>
    <property type="project" value="TreeGrafter"/>
</dbReference>
<evidence type="ECO:0000256" key="7">
    <source>
        <dbReference type="RuleBase" id="RU003618"/>
    </source>
</evidence>
<evidence type="ECO:0000256" key="4">
    <source>
        <dbReference type="ARBA" id="ARBA00022702"/>
    </source>
</evidence>
<sequence length="236" mass="27977">MCSRPDRWIFSLKRHRSHLLLLLVVPNLLLWQSSACPNLCPDGDELCRTALRELFTRATILSNDMYNHSAKMFDDFDLRYAQGKPYHINASNKCHTNTLQLPETRERAQLMNSKGLITWILMLLYSWGRPLYELVTELRSMKEVSHAILSSARENVRKVKELQALIERPFSQVISAARRKMFYARIYWFGLRSLKSSNEERRHYAFFNLFHCLRRDSRTLDIYTKLLACRHIYNKC</sequence>
<keyword evidence="5" id="KW-1015">Disulfide bond</keyword>
<evidence type="ECO:0000256" key="3">
    <source>
        <dbReference type="ARBA" id="ARBA00022525"/>
    </source>
</evidence>
<dbReference type="PROSITE" id="PS00266">
    <property type="entry name" value="SOMATOTROPIN_1"/>
    <property type="match status" value="1"/>
</dbReference>
<keyword evidence="8" id="KW-0732">Signal</keyword>
<dbReference type="SUPFAM" id="SSF47266">
    <property type="entry name" value="4-helical cytokines"/>
    <property type="match status" value="1"/>
</dbReference>